<evidence type="ECO:0000313" key="3">
    <source>
        <dbReference type="EMBL" id="GEB33481.1"/>
    </source>
</evidence>
<gene>
    <name evidence="3" type="primary">fcs</name>
    <name evidence="3" type="ORF">BPA01_30610</name>
</gene>
<evidence type="ECO:0000259" key="2">
    <source>
        <dbReference type="Pfam" id="PF13193"/>
    </source>
</evidence>
<dbReference type="Gene3D" id="3.40.50.12780">
    <property type="entry name" value="N-terminal domain of ligase-like"/>
    <property type="match status" value="1"/>
</dbReference>
<reference evidence="3 4" key="1">
    <citation type="submission" date="2019-06" db="EMBL/GenBank/DDBJ databases">
        <title>Whole genome shotgun sequence of Brevibacillus parabrevis NBRC 12334.</title>
        <authorList>
            <person name="Hosoyama A."/>
            <person name="Uohara A."/>
            <person name="Ohji S."/>
            <person name="Ichikawa N."/>
        </authorList>
    </citation>
    <scope>NUCLEOTIDE SEQUENCE [LARGE SCALE GENOMIC DNA]</scope>
    <source>
        <strain evidence="3 4">NBRC 12334</strain>
    </source>
</reference>
<dbReference type="GO" id="GO:0016878">
    <property type="term" value="F:acid-thiol ligase activity"/>
    <property type="evidence" value="ECO:0007669"/>
    <property type="project" value="UniProtKB-ARBA"/>
</dbReference>
<evidence type="ECO:0000259" key="1">
    <source>
        <dbReference type="Pfam" id="PF00501"/>
    </source>
</evidence>
<dbReference type="PANTHER" id="PTHR43767:SF1">
    <property type="entry name" value="NONRIBOSOMAL PEPTIDE SYNTHASE PES1 (EUROFUNG)-RELATED"/>
    <property type="match status" value="1"/>
</dbReference>
<dbReference type="InterPro" id="IPR045851">
    <property type="entry name" value="AMP-bd_C_sf"/>
</dbReference>
<evidence type="ECO:0000313" key="4">
    <source>
        <dbReference type="Proteomes" id="UP000316882"/>
    </source>
</evidence>
<dbReference type="InterPro" id="IPR025110">
    <property type="entry name" value="AMP-bd_C"/>
</dbReference>
<dbReference type="Pfam" id="PF13193">
    <property type="entry name" value="AMP-binding_C"/>
    <property type="match status" value="1"/>
</dbReference>
<dbReference type="InterPro" id="IPR000873">
    <property type="entry name" value="AMP-dep_synth/lig_dom"/>
</dbReference>
<dbReference type="InterPro" id="IPR042099">
    <property type="entry name" value="ANL_N_sf"/>
</dbReference>
<keyword evidence="4" id="KW-1185">Reference proteome</keyword>
<dbReference type="SUPFAM" id="SSF56801">
    <property type="entry name" value="Acetyl-CoA synthetase-like"/>
    <property type="match status" value="1"/>
</dbReference>
<dbReference type="EMBL" id="BJMH01000014">
    <property type="protein sequence ID" value="GEB33481.1"/>
    <property type="molecule type" value="Genomic_DNA"/>
</dbReference>
<comment type="caution">
    <text evidence="3">The sequence shown here is derived from an EMBL/GenBank/DDBJ whole genome shotgun (WGS) entry which is preliminary data.</text>
</comment>
<name>A0A4Y3PT27_BREPA</name>
<sequence length="523" mass="57476">MNVSALLAVNGRKYPDKPALVAGDAELTFAEWNDQASRWAYRLREHGVEPGDRVVLMLPNCPEFAVFYIAVIRCQALVVPINARSTQEEVRYICEHAGAKALIVHEALVHAVNEWIEQGTNLLAIKTGGSQGVWLGTVAWETGEDVLGKLDEFAIDPDAPNLTEDSEVSILYTSGTTGRPKGVLYTHRSLLTVATMMAIELSIQHRSRILQLMPLSHSAPLHLFFISGLMVGATQVMALTFSPELLLSLVQKHRITHFFGAPVAYLLTMKHPEFARYDLSSVEFWMYGGAPLSKEMAAQMEQAYGRDKLACVYGLTEAGPTGTRLLHREHPDKVGSVGNRGVLFAEVEVVDEAGRPVPAGTPGEVRVRGAGSMKAYYNNPEATSEALRDGWLYTGDIGKFDEDGFLWIVDRKKDVMITGGVNVYPKELEQLLERHPAIAEVAVVGLPHPEWGETVTAYVVLVAGADPAHDWLTEVRGFLSGHLADYKLPRQVKVLAQLPRNTSGKVLKHALRDSAAQKEVELT</sequence>
<dbReference type="Proteomes" id="UP000316882">
    <property type="component" value="Unassembled WGS sequence"/>
</dbReference>
<dbReference type="Pfam" id="PF00501">
    <property type="entry name" value="AMP-binding"/>
    <property type="match status" value="1"/>
</dbReference>
<dbReference type="Gene3D" id="3.30.300.30">
    <property type="match status" value="1"/>
</dbReference>
<organism evidence="3 4">
    <name type="scientific">Brevibacillus parabrevis</name>
    <dbReference type="NCBI Taxonomy" id="54914"/>
    <lineage>
        <taxon>Bacteria</taxon>
        <taxon>Bacillati</taxon>
        <taxon>Bacillota</taxon>
        <taxon>Bacilli</taxon>
        <taxon>Bacillales</taxon>
        <taxon>Paenibacillaceae</taxon>
        <taxon>Brevibacillus</taxon>
    </lineage>
</organism>
<keyword evidence="3" id="KW-0436">Ligase</keyword>
<dbReference type="InterPro" id="IPR050237">
    <property type="entry name" value="ATP-dep_AMP-bd_enzyme"/>
</dbReference>
<dbReference type="AlphaFoldDB" id="A0A4Y3PT27"/>
<dbReference type="InterPro" id="IPR020845">
    <property type="entry name" value="AMP-binding_CS"/>
</dbReference>
<feature type="domain" description="AMP-binding enzyme C-terminal" evidence="2">
    <location>
        <begin position="427"/>
        <end position="505"/>
    </location>
</feature>
<dbReference type="PANTHER" id="PTHR43767">
    <property type="entry name" value="LONG-CHAIN-FATTY-ACID--COA LIGASE"/>
    <property type="match status" value="1"/>
</dbReference>
<dbReference type="PROSITE" id="PS00455">
    <property type="entry name" value="AMP_BINDING"/>
    <property type="match status" value="1"/>
</dbReference>
<accession>A0A4Y3PT27</accession>
<dbReference type="RefSeq" id="WP_122963122.1">
    <property type="nucleotide sequence ID" value="NZ_BJMH01000014.1"/>
</dbReference>
<proteinExistence type="predicted"/>
<dbReference type="STRING" id="54914.AV540_13685"/>
<protein>
    <submittedName>
        <fullName evidence="3">Fatty-acid CoA ligase</fullName>
    </submittedName>
</protein>
<feature type="domain" description="AMP-dependent synthetase/ligase" evidence="1">
    <location>
        <begin position="10"/>
        <end position="377"/>
    </location>
</feature>